<evidence type="ECO:0000256" key="6">
    <source>
        <dbReference type="ARBA" id="ARBA00022840"/>
    </source>
</evidence>
<evidence type="ECO:0000256" key="4">
    <source>
        <dbReference type="ARBA" id="ARBA00022692"/>
    </source>
</evidence>
<keyword evidence="3" id="KW-0813">Transport</keyword>
<evidence type="ECO:0000259" key="10">
    <source>
        <dbReference type="PROSITE" id="PS50893"/>
    </source>
</evidence>
<evidence type="ECO:0000256" key="2">
    <source>
        <dbReference type="ARBA" id="ARBA00005580"/>
    </source>
</evidence>
<proteinExistence type="inferred from homology"/>
<keyword evidence="4 9" id="KW-0812">Transmembrane</keyword>
<feature type="transmembrane region" description="Helical" evidence="9">
    <location>
        <begin position="124"/>
        <end position="146"/>
    </location>
</feature>
<dbReference type="GO" id="GO:0090374">
    <property type="term" value="P:oligopeptide export from mitochondrion"/>
    <property type="evidence" value="ECO:0007669"/>
    <property type="project" value="TreeGrafter"/>
</dbReference>
<dbReference type="PANTHER" id="PTHR43394:SF1">
    <property type="entry name" value="ATP-BINDING CASSETTE SUB-FAMILY B MEMBER 10, MITOCHONDRIAL"/>
    <property type="match status" value="1"/>
</dbReference>
<dbReference type="SUPFAM" id="SSF52540">
    <property type="entry name" value="P-loop containing nucleoside triphosphate hydrolases"/>
    <property type="match status" value="1"/>
</dbReference>
<dbReference type="GO" id="GO:0005743">
    <property type="term" value="C:mitochondrial inner membrane"/>
    <property type="evidence" value="ECO:0007669"/>
    <property type="project" value="TreeGrafter"/>
</dbReference>
<comment type="similarity">
    <text evidence="2">Belongs to the ABC transporter superfamily. ABCB family. Mitochondrial peptide exporter (TC 3.A.1.212) subfamily.</text>
</comment>
<feature type="transmembrane region" description="Helical" evidence="9">
    <location>
        <begin position="166"/>
        <end position="185"/>
    </location>
</feature>
<keyword evidence="6" id="KW-0067">ATP-binding</keyword>
<feature type="transmembrane region" description="Helical" evidence="9">
    <location>
        <begin position="353"/>
        <end position="375"/>
    </location>
</feature>
<evidence type="ECO:0000313" key="12">
    <source>
        <dbReference type="EMBL" id="KEP46577.1"/>
    </source>
</evidence>
<reference evidence="12 13" key="1">
    <citation type="submission" date="2013-12" db="EMBL/GenBank/DDBJ databases">
        <authorList>
            <person name="Cubeta M."/>
            <person name="Pakala S."/>
            <person name="Fedorova N."/>
            <person name="Thomas E."/>
            <person name="Dean R."/>
            <person name="Jabaji S."/>
            <person name="Neate S."/>
            <person name="Toda T."/>
            <person name="Tavantzis S."/>
            <person name="Vilgalys R."/>
            <person name="Bharathan N."/>
            <person name="Pakala S."/>
            <person name="Losada L.S."/>
            <person name="Zafar N."/>
            <person name="Nierman W."/>
        </authorList>
    </citation>
    <scope>NUCLEOTIDE SEQUENCE [LARGE SCALE GENOMIC DNA]</scope>
    <source>
        <strain evidence="12 13">123E</strain>
    </source>
</reference>
<dbReference type="InterPro" id="IPR003439">
    <property type="entry name" value="ABC_transporter-like_ATP-bd"/>
</dbReference>
<dbReference type="PROSITE" id="PS00211">
    <property type="entry name" value="ABC_TRANSPORTER_1"/>
    <property type="match status" value="1"/>
</dbReference>
<dbReference type="FunFam" id="3.40.50.300:FF:000218">
    <property type="entry name" value="Multidrug ABC transporter ATP-binding protein"/>
    <property type="match status" value="1"/>
</dbReference>
<dbReference type="PANTHER" id="PTHR43394">
    <property type="entry name" value="ATP-DEPENDENT PERMEASE MDL1, MITOCHONDRIAL"/>
    <property type="match status" value="1"/>
</dbReference>
<dbReference type="AlphaFoldDB" id="A0A074S964"/>
<feature type="transmembrane region" description="Helical" evidence="9">
    <location>
        <begin position="251"/>
        <end position="268"/>
    </location>
</feature>
<sequence length="691" mass="73883">MITPAGAIRCLRGAPNLAQSPLPFLGRVATAPTLPGRFHHTARSPLTLSALSNGLLPSQATSRILRATFIPKFSSYSRSISFTSNRPAAGLSVSKLVPSSLQADANQRANLRQLFALAKPEKTVLLTAFGLLLISSSVTMSIPLTFGKLIDFFAHGAQPGTLPISVTPMTAGTVLLALFTIGAAANAGRVILMRSASARIVARLRNATYASALRQDVEFLERTAGPGDVVSRLNADAYIVGDSLTGNLSDGVRAVVTASIGLSLMFYLSPTLTALMLAIVPPVSLGAFAYGRYLKRLSHRTQAGLGDMTKIANEALSAIRTVQAFTAAPREETRFATKVNHVQDLAIKEARAAALFFGATGWSGNVVVLGLLAYGGSLVSRGQISVGDLTSLLMYTAYVGGSLSMLSSFFSSLMKGLGASERVFQLLQREPVIRTSSTAFDITRDYGNIEFKNVFFSYPSRPGAEILRGFSMKIMGKGDSVAIVGKSGSGKSSVQSLLFRFYDPDSGQILVNGKDVHEYTVESWRSAIGIVPQDPVLFTGTIAENIAYGYPLATRVDVEEAARLANCDFVWDMPDKFDTKIGRDSLSGGQRQRIAIARALIKKPALLCLDEATSALDALSELRVNEAIERILESQETSTLIVAHRLSTISRAGRIVVLEDGQVTEEGTFQGLVANPDSRFRVLMASQLDAL</sequence>
<feature type="transmembrane region" description="Helical" evidence="9">
    <location>
        <begin position="274"/>
        <end position="291"/>
    </location>
</feature>
<dbReference type="HOGENOM" id="CLU_000604_84_3_1"/>
<evidence type="ECO:0000259" key="11">
    <source>
        <dbReference type="PROSITE" id="PS50929"/>
    </source>
</evidence>
<evidence type="ECO:0000313" key="13">
    <source>
        <dbReference type="Proteomes" id="UP000027456"/>
    </source>
</evidence>
<evidence type="ECO:0000256" key="9">
    <source>
        <dbReference type="SAM" id="Phobius"/>
    </source>
</evidence>
<dbReference type="InterPro" id="IPR003593">
    <property type="entry name" value="AAA+_ATPase"/>
</dbReference>
<gene>
    <name evidence="12" type="ORF">V565_191670</name>
</gene>
<evidence type="ECO:0000256" key="7">
    <source>
        <dbReference type="ARBA" id="ARBA00022989"/>
    </source>
</evidence>
<keyword evidence="7 9" id="KW-1133">Transmembrane helix</keyword>
<dbReference type="SMART" id="SM00382">
    <property type="entry name" value="AAA"/>
    <property type="match status" value="1"/>
</dbReference>
<evidence type="ECO:0000256" key="3">
    <source>
        <dbReference type="ARBA" id="ARBA00022448"/>
    </source>
</evidence>
<dbReference type="CDD" id="cd18573">
    <property type="entry name" value="ABC_6TM_ABCB10_like"/>
    <property type="match status" value="1"/>
</dbReference>
<dbReference type="PROSITE" id="PS50929">
    <property type="entry name" value="ABC_TM1F"/>
    <property type="match status" value="1"/>
</dbReference>
<dbReference type="PROSITE" id="PS50893">
    <property type="entry name" value="ABC_TRANSPORTER_2"/>
    <property type="match status" value="1"/>
</dbReference>
<dbReference type="Gene3D" id="1.20.1560.10">
    <property type="entry name" value="ABC transporter type 1, transmembrane domain"/>
    <property type="match status" value="1"/>
</dbReference>
<evidence type="ECO:0000256" key="5">
    <source>
        <dbReference type="ARBA" id="ARBA00022741"/>
    </source>
</evidence>
<protein>
    <submittedName>
        <fullName evidence="12">ABC multidrug transporter</fullName>
    </submittedName>
</protein>
<dbReference type="OrthoDB" id="6500128at2759"/>
<keyword evidence="5" id="KW-0547">Nucleotide-binding</keyword>
<dbReference type="InterPro" id="IPR011527">
    <property type="entry name" value="ABC1_TM_dom"/>
</dbReference>
<dbReference type="GO" id="GO:0016887">
    <property type="term" value="F:ATP hydrolysis activity"/>
    <property type="evidence" value="ECO:0007669"/>
    <property type="project" value="InterPro"/>
</dbReference>
<dbReference type="Gene3D" id="3.40.50.300">
    <property type="entry name" value="P-loop containing nucleotide triphosphate hydrolases"/>
    <property type="match status" value="1"/>
</dbReference>
<accession>A0A074S964</accession>
<feature type="transmembrane region" description="Helical" evidence="9">
    <location>
        <begin position="395"/>
        <end position="414"/>
    </location>
</feature>
<evidence type="ECO:0000256" key="8">
    <source>
        <dbReference type="ARBA" id="ARBA00023136"/>
    </source>
</evidence>
<dbReference type="InterPro" id="IPR036640">
    <property type="entry name" value="ABC1_TM_sf"/>
</dbReference>
<dbReference type="STRING" id="1423351.A0A074S964"/>
<comment type="subcellular location">
    <subcellularLocation>
        <location evidence="1">Membrane</location>
        <topology evidence="1">Multi-pass membrane protein</topology>
    </subcellularLocation>
</comment>
<dbReference type="GO" id="GO:0005524">
    <property type="term" value="F:ATP binding"/>
    <property type="evidence" value="ECO:0007669"/>
    <property type="project" value="UniProtKB-KW"/>
</dbReference>
<dbReference type="Proteomes" id="UP000027456">
    <property type="component" value="Unassembled WGS sequence"/>
</dbReference>
<dbReference type="InterPro" id="IPR017871">
    <property type="entry name" value="ABC_transporter-like_CS"/>
</dbReference>
<keyword evidence="8 9" id="KW-0472">Membrane</keyword>
<dbReference type="Pfam" id="PF00005">
    <property type="entry name" value="ABC_tran"/>
    <property type="match status" value="1"/>
</dbReference>
<organism evidence="12 13">
    <name type="scientific">Rhizoctonia solani 123E</name>
    <dbReference type="NCBI Taxonomy" id="1423351"/>
    <lineage>
        <taxon>Eukaryota</taxon>
        <taxon>Fungi</taxon>
        <taxon>Dikarya</taxon>
        <taxon>Basidiomycota</taxon>
        <taxon>Agaricomycotina</taxon>
        <taxon>Agaricomycetes</taxon>
        <taxon>Cantharellales</taxon>
        <taxon>Ceratobasidiaceae</taxon>
        <taxon>Rhizoctonia</taxon>
    </lineage>
</organism>
<dbReference type="EMBL" id="AZST01001040">
    <property type="protein sequence ID" value="KEP46577.1"/>
    <property type="molecule type" value="Genomic_DNA"/>
</dbReference>
<dbReference type="InterPro" id="IPR039421">
    <property type="entry name" value="Type_1_exporter"/>
</dbReference>
<evidence type="ECO:0000256" key="1">
    <source>
        <dbReference type="ARBA" id="ARBA00004141"/>
    </source>
</evidence>
<dbReference type="GO" id="GO:0015421">
    <property type="term" value="F:ABC-type oligopeptide transporter activity"/>
    <property type="evidence" value="ECO:0007669"/>
    <property type="project" value="TreeGrafter"/>
</dbReference>
<dbReference type="SUPFAM" id="SSF90123">
    <property type="entry name" value="ABC transporter transmembrane region"/>
    <property type="match status" value="1"/>
</dbReference>
<dbReference type="InterPro" id="IPR027417">
    <property type="entry name" value="P-loop_NTPase"/>
</dbReference>
<feature type="domain" description="ABC transmembrane type-1" evidence="11">
    <location>
        <begin position="126"/>
        <end position="415"/>
    </location>
</feature>
<feature type="domain" description="ABC transporter" evidence="10">
    <location>
        <begin position="449"/>
        <end position="685"/>
    </location>
</feature>
<dbReference type="FunFam" id="1.20.1560.10:FF:000058">
    <property type="entry name" value="ABC transporter B family member 25"/>
    <property type="match status" value="1"/>
</dbReference>
<comment type="caution">
    <text evidence="12">The sequence shown here is derived from an EMBL/GenBank/DDBJ whole genome shotgun (WGS) entry which is preliminary data.</text>
</comment>
<dbReference type="Pfam" id="PF00664">
    <property type="entry name" value="ABC_membrane"/>
    <property type="match status" value="1"/>
</dbReference>
<keyword evidence="13" id="KW-1185">Reference proteome</keyword>
<name>A0A074S964_9AGAM</name>